<dbReference type="Pfam" id="PF01074">
    <property type="entry name" value="Glyco_hydro_38N"/>
    <property type="match status" value="1"/>
</dbReference>
<dbReference type="Gene3D" id="1.20.1270.50">
    <property type="entry name" value="Glycoside hydrolase family 38, central domain"/>
    <property type="match status" value="1"/>
</dbReference>
<dbReference type="InterPro" id="IPR011682">
    <property type="entry name" value="Glyco_hydro_38_C"/>
</dbReference>
<protein>
    <submittedName>
        <fullName evidence="6">Alpha-mannosidase</fullName>
    </submittedName>
</protein>
<organism evidence="6 7">
    <name type="scientific">Paenibacillus rhizosphaerae</name>
    <dbReference type="NCBI Taxonomy" id="297318"/>
    <lineage>
        <taxon>Bacteria</taxon>
        <taxon>Bacillati</taxon>
        <taxon>Bacillota</taxon>
        <taxon>Bacilli</taxon>
        <taxon>Bacillales</taxon>
        <taxon>Paenibacillaceae</taxon>
        <taxon>Paenibacillus</taxon>
    </lineage>
</organism>
<dbReference type="Gene3D" id="2.70.98.30">
    <property type="entry name" value="Golgi alpha-mannosidase II, domain 4"/>
    <property type="match status" value="1"/>
</dbReference>
<dbReference type="Pfam" id="PF17677">
    <property type="entry name" value="Glyco_hydro38C2"/>
    <property type="match status" value="1"/>
</dbReference>
<dbReference type="PANTHER" id="PTHR46017">
    <property type="entry name" value="ALPHA-MANNOSIDASE 2C1"/>
    <property type="match status" value="1"/>
</dbReference>
<dbReference type="InterPro" id="IPR015341">
    <property type="entry name" value="Glyco_hydro_38_cen"/>
</dbReference>
<dbReference type="Gene3D" id="2.60.40.2210">
    <property type="match status" value="1"/>
</dbReference>
<dbReference type="SUPFAM" id="SSF88713">
    <property type="entry name" value="Glycoside hydrolase/deacetylase"/>
    <property type="match status" value="1"/>
</dbReference>
<dbReference type="Pfam" id="PF07748">
    <property type="entry name" value="Glyco_hydro_38C"/>
    <property type="match status" value="1"/>
</dbReference>
<dbReference type="InterPro" id="IPR041147">
    <property type="entry name" value="GH38_C"/>
</dbReference>
<dbReference type="InterPro" id="IPR011013">
    <property type="entry name" value="Gal_mutarotase_sf_dom"/>
</dbReference>
<dbReference type="Pfam" id="PF09261">
    <property type="entry name" value="Alpha-mann_mid"/>
    <property type="match status" value="1"/>
</dbReference>
<dbReference type="Proteomes" id="UP000187172">
    <property type="component" value="Unassembled WGS sequence"/>
</dbReference>
<evidence type="ECO:0000256" key="1">
    <source>
        <dbReference type="ARBA" id="ARBA00009792"/>
    </source>
</evidence>
<evidence type="ECO:0000256" key="4">
    <source>
        <dbReference type="ARBA" id="ARBA00023295"/>
    </source>
</evidence>
<dbReference type="GO" id="GO:0004559">
    <property type="term" value="F:alpha-mannosidase activity"/>
    <property type="evidence" value="ECO:0007669"/>
    <property type="project" value="InterPro"/>
</dbReference>
<dbReference type="SUPFAM" id="SSF74650">
    <property type="entry name" value="Galactose mutarotase-like"/>
    <property type="match status" value="1"/>
</dbReference>
<dbReference type="InterPro" id="IPR011330">
    <property type="entry name" value="Glyco_hydro/deAcase_b/a-brl"/>
</dbReference>
<dbReference type="InterPro" id="IPR027291">
    <property type="entry name" value="Glyco_hydro_38_N_sf"/>
</dbReference>
<keyword evidence="7" id="KW-1185">Reference proteome</keyword>
<dbReference type="InterPro" id="IPR028995">
    <property type="entry name" value="Glyco_hydro_57/38_cen_sf"/>
</dbReference>
<reference evidence="6 7" key="1">
    <citation type="submission" date="2016-11" db="EMBL/GenBank/DDBJ databases">
        <title>Paenibacillus species isolates.</title>
        <authorList>
            <person name="Beno S.M."/>
        </authorList>
    </citation>
    <scope>NUCLEOTIDE SEQUENCE [LARGE SCALE GENOMIC DNA]</scope>
    <source>
        <strain evidence="6 7">FSL R5-0378</strain>
    </source>
</reference>
<dbReference type="GO" id="GO:0046872">
    <property type="term" value="F:metal ion binding"/>
    <property type="evidence" value="ECO:0007669"/>
    <property type="project" value="UniProtKB-KW"/>
</dbReference>
<evidence type="ECO:0000313" key="7">
    <source>
        <dbReference type="Proteomes" id="UP000187172"/>
    </source>
</evidence>
<comment type="caution">
    <text evidence="6">The sequence shown here is derived from an EMBL/GenBank/DDBJ whole genome shotgun (WGS) entry which is preliminary data.</text>
</comment>
<dbReference type="SUPFAM" id="SSF88688">
    <property type="entry name" value="Families 57/38 glycoside transferase middle domain"/>
    <property type="match status" value="1"/>
</dbReference>
<dbReference type="PANTHER" id="PTHR46017:SF2">
    <property type="entry name" value="MANNOSYLGLYCERATE HYDROLASE"/>
    <property type="match status" value="1"/>
</dbReference>
<dbReference type="GO" id="GO:0009313">
    <property type="term" value="P:oligosaccharide catabolic process"/>
    <property type="evidence" value="ECO:0007669"/>
    <property type="project" value="TreeGrafter"/>
</dbReference>
<evidence type="ECO:0000313" key="6">
    <source>
        <dbReference type="EMBL" id="OMF52727.1"/>
    </source>
</evidence>
<dbReference type="InterPro" id="IPR000602">
    <property type="entry name" value="Glyco_hydro_38_N"/>
</dbReference>
<dbReference type="Gene3D" id="3.20.110.10">
    <property type="entry name" value="Glycoside hydrolase 38, N terminal domain"/>
    <property type="match status" value="1"/>
</dbReference>
<dbReference type="GO" id="GO:0030246">
    <property type="term" value="F:carbohydrate binding"/>
    <property type="evidence" value="ECO:0007669"/>
    <property type="project" value="InterPro"/>
</dbReference>
<evidence type="ECO:0000256" key="2">
    <source>
        <dbReference type="ARBA" id="ARBA00022723"/>
    </source>
</evidence>
<proteinExistence type="inferred from homology"/>
<keyword evidence="3" id="KW-0378">Hydrolase</keyword>
<evidence type="ECO:0000256" key="3">
    <source>
        <dbReference type="ARBA" id="ARBA00022801"/>
    </source>
</evidence>
<dbReference type="GO" id="GO:0006013">
    <property type="term" value="P:mannose metabolic process"/>
    <property type="evidence" value="ECO:0007669"/>
    <property type="project" value="InterPro"/>
</dbReference>
<keyword evidence="2" id="KW-0479">Metal-binding</keyword>
<dbReference type="EMBL" id="MRTP01000006">
    <property type="protein sequence ID" value="OMF52727.1"/>
    <property type="molecule type" value="Genomic_DNA"/>
</dbReference>
<gene>
    <name evidence="6" type="ORF">BK138_21890</name>
</gene>
<dbReference type="STRING" id="297318.BK138_21890"/>
<feature type="domain" description="Glycoside hydrolase family 38 central" evidence="5">
    <location>
        <begin position="300"/>
        <end position="373"/>
    </location>
</feature>
<comment type="similarity">
    <text evidence="1">Belongs to the glycosyl hydrolase 38 family.</text>
</comment>
<sequence>MKEMTIKTAHIIAHSHWDREWYLPYEKHRLKLVRLMEDLIEAFERDPEFASFHLDGQYIVLEDYLQMMPHRAEQVRSLVEQGKLIVGPWYILQDEFLVSSEANARNLLIGILLSKKMGGYAKIGYFPDSFGNMGQAPQLIRQAGIDVAVYGRGVKPVGFNNEVQSGNEHTSKYSEMYWESPDGSRVLAILFANWYNNGMEIPTDPEAAKAYWAEKLAAAEAFASGPELLFMNGCDHQPLQKDLSRALRTAGEMLPDVKFLHSSFPEYIEALRQANPDALDVVRGELRSQWTDGWITLVNTASARVYIKQQNVRSQTLLEKVAEPLAVMAHLTGTAYPRHELLYAWKTLLQNHPHDSICGCSVDEVHREMMTRFAKSQQVAESIAADSAAAVAAAVDTSGFDPESARPFVVFNTSGHPRSGAVRMTVDIERRYFDHQAPHEKYEAFKEEYRVFDPEEWIVADEGGKPVEANIEPIGPVFGYDLPDNRFRQPYWAFQVDVELYVKDVPGIGYRTYALVRKDSLAESESVSPAVGGVNAGGNAMENCYLRVEISEDGSFTLLDKVNGRKYEGLGIYEDTGDIGNEYMYRQPDGEAPLTTEGLSADIRLVKHTPLAAIYRIERVWNLPLGADALLDEEIRSMVPFRYRKSRRVSETAGVKIVTELTLGKDSRSVGIRSMIDNTVKDHRIRMLFKTGLQTGHVMADSIYEVARRSIQPEAAWSNPSNAQHQNAFISLSDGIAGLTVANQGLNEYEVLPVHNTMAVTLVRGVRELGDWGVFATPEAQCLGTHVLEMELISHDADVVESGAFTEAYQFPVPWTVRQTGVHGGKLPANHAFLEWEGDRLAFSALKLGEENEDLMFRVFNVSSAAPTTLSFAPSFQVDGVYESTIIEQRGEEMGKNEQSRYTVELGPAKIQTVGIRPALR</sequence>
<dbReference type="AlphaFoldDB" id="A0A1R1ELN3"/>
<dbReference type="SMART" id="SM00872">
    <property type="entry name" value="Alpha-mann_mid"/>
    <property type="match status" value="1"/>
</dbReference>
<accession>A0A1R1ELN3</accession>
<dbReference type="Pfam" id="PF18438">
    <property type="entry name" value="Glyco_hydro_38"/>
    <property type="match status" value="1"/>
</dbReference>
<name>A0A1R1ELN3_9BACL</name>
<evidence type="ECO:0000259" key="5">
    <source>
        <dbReference type="SMART" id="SM00872"/>
    </source>
</evidence>
<dbReference type="InterPro" id="IPR037094">
    <property type="entry name" value="Glyco_hydro_38_cen_sf"/>
</dbReference>
<dbReference type="CDD" id="cd10814">
    <property type="entry name" value="GH38N_AMII_SpGH38_like"/>
    <property type="match status" value="1"/>
</dbReference>
<keyword evidence="4" id="KW-0326">Glycosidase</keyword>
<dbReference type="InterPro" id="IPR041509">
    <property type="entry name" value="GH38_beta-1"/>
</dbReference>